<dbReference type="GO" id="GO:0005952">
    <property type="term" value="C:cAMP-dependent protein kinase complex"/>
    <property type="evidence" value="ECO:0007669"/>
    <property type="project" value="InterPro"/>
</dbReference>
<dbReference type="Gene3D" id="2.60.120.10">
    <property type="entry name" value="Jelly Rolls"/>
    <property type="match status" value="1"/>
</dbReference>
<reference evidence="2" key="1">
    <citation type="submission" date="2023-07" db="EMBL/GenBank/DDBJ databases">
        <authorList>
            <consortium name="AG Swart"/>
            <person name="Singh M."/>
            <person name="Singh A."/>
            <person name="Seah K."/>
            <person name="Emmerich C."/>
        </authorList>
    </citation>
    <scope>NUCLEOTIDE SEQUENCE</scope>
    <source>
        <strain evidence="2">DP1</strain>
    </source>
</reference>
<dbReference type="AlphaFoldDB" id="A0AAD1Y5H5"/>
<dbReference type="PANTHER" id="PTHR11635">
    <property type="entry name" value="CAMP-DEPENDENT PROTEIN KINASE REGULATORY CHAIN"/>
    <property type="match status" value="1"/>
</dbReference>
<dbReference type="InterPro" id="IPR018490">
    <property type="entry name" value="cNMP-bd_dom_sf"/>
</dbReference>
<dbReference type="SUPFAM" id="SSF51206">
    <property type="entry name" value="cAMP-binding domain-like"/>
    <property type="match status" value="1"/>
</dbReference>
<dbReference type="EMBL" id="CAMPGE010027550">
    <property type="protein sequence ID" value="CAI2385170.1"/>
    <property type="molecule type" value="Genomic_DNA"/>
</dbReference>
<dbReference type="InterPro" id="IPR000595">
    <property type="entry name" value="cNMP-bd_dom"/>
</dbReference>
<name>A0AAD1Y5H5_EUPCR</name>
<dbReference type="CDD" id="cd00038">
    <property type="entry name" value="CAP_ED"/>
    <property type="match status" value="1"/>
</dbReference>
<accession>A0AAD1Y5H5</accession>
<dbReference type="InterPro" id="IPR050503">
    <property type="entry name" value="cAMP-dep_PK_reg_su-like"/>
</dbReference>
<evidence type="ECO:0000313" key="3">
    <source>
        <dbReference type="Proteomes" id="UP001295684"/>
    </source>
</evidence>
<organism evidence="2 3">
    <name type="scientific">Euplotes crassus</name>
    <dbReference type="NCBI Taxonomy" id="5936"/>
    <lineage>
        <taxon>Eukaryota</taxon>
        <taxon>Sar</taxon>
        <taxon>Alveolata</taxon>
        <taxon>Ciliophora</taxon>
        <taxon>Intramacronucleata</taxon>
        <taxon>Spirotrichea</taxon>
        <taxon>Hypotrichia</taxon>
        <taxon>Euplotida</taxon>
        <taxon>Euplotidae</taxon>
        <taxon>Moneuplotes</taxon>
    </lineage>
</organism>
<keyword evidence="3" id="KW-1185">Reference proteome</keyword>
<dbReference type="PANTHER" id="PTHR11635:SF152">
    <property type="entry name" value="CAMP-DEPENDENT PROTEIN KINASE TYPE I REGULATORY SUBUNIT-RELATED"/>
    <property type="match status" value="1"/>
</dbReference>
<gene>
    <name evidence="2" type="ORF">ECRASSUSDP1_LOCUS26718</name>
</gene>
<dbReference type="InterPro" id="IPR014710">
    <property type="entry name" value="RmlC-like_jellyroll"/>
</dbReference>
<dbReference type="Proteomes" id="UP001295684">
    <property type="component" value="Unassembled WGS sequence"/>
</dbReference>
<dbReference type="PROSITE" id="PS50042">
    <property type="entry name" value="CNMP_BINDING_3"/>
    <property type="match status" value="1"/>
</dbReference>
<dbReference type="GO" id="GO:0005829">
    <property type="term" value="C:cytosol"/>
    <property type="evidence" value="ECO:0007669"/>
    <property type="project" value="TreeGrafter"/>
</dbReference>
<sequence length="657" mass="76330">MFLQRIGAKTVKMMYESLRQLTFSKKALKKNKMLEYCSKKIKYKEGALIDGYIILKGHLCLSTMKKGYIPKEGEPEDYPEYFVKQNEFICSDNIWKYIPNFGKNIIIRYLQFVPEDEQLEVLKLPMSEYKHIVKRNPSERDVMIFLSKAIPSLGSYCLSTKMKVVDNFTPKYYKGGEIICKEGDELGHIMVILQGECEILKNNPEAKTYRGESGLGFLSESLINNKIWTVSSNHWIGGESVFYNKPLAYSVRSLSIVRLLICSREKINSIPKDILESLKKELDRSISLNEDRLQKLEDTKKMLLNLDHEISRTLPEQISHLTKKYPNASKNTISNIRKVLLPELMNKPRFLLCKNTARVDPTLHDDNSKKKIISQFLEKKRQGQLDDPGNTFQSFMHLTLAEEGEKPRYLYESTFDEKHQKAPPDITLKHTLCHRSNSITQPREPVSMKANIRSINNIKLRNKARESGFTPSEQGNYQDPISEEVKKYSQYKKMQEESRRNYETIDSLSPKLRNKYARHSSIKLLARRGSNANKMPSVERDSSVKTIKNSYMSFEQAFEDRVKNMSERKSMVKNYIKSSFTKNSQNSINFSNISLNRKSIKPFDISKSSDVTNDILRGSRNRSKPSPKRMPQAALFDKGTNFYFKVKNFKRKKREIF</sequence>
<evidence type="ECO:0000313" key="2">
    <source>
        <dbReference type="EMBL" id="CAI2385170.1"/>
    </source>
</evidence>
<proteinExistence type="predicted"/>
<comment type="caution">
    <text evidence="2">The sequence shown here is derived from an EMBL/GenBank/DDBJ whole genome shotgun (WGS) entry which is preliminary data.</text>
</comment>
<evidence type="ECO:0000259" key="1">
    <source>
        <dbReference type="PROSITE" id="PS50042"/>
    </source>
</evidence>
<feature type="domain" description="Cyclic nucleotide-binding" evidence="1">
    <location>
        <begin position="163"/>
        <end position="270"/>
    </location>
</feature>
<protein>
    <recommendedName>
        <fullName evidence="1">Cyclic nucleotide-binding domain-containing protein</fullName>
    </recommendedName>
</protein>